<dbReference type="RefSeq" id="WP_012397731.1">
    <property type="nucleotide sequence ID" value="NC_010617.1"/>
</dbReference>
<feature type="compositionally biased region" description="Polar residues" evidence="6">
    <location>
        <begin position="136"/>
        <end position="154"/>
    </location>
</feature>
<dbReference type="PANTHER" id="PTHR30086">
    <property type="entry name" value="ARGININE EXPORTER PROTEIN ARGO"/>
    <property type="match status" value="1"/>
</dbReference>
<name>B2GJ36_KOCRD</name>
<dbReference type="eggNOG" id="COG1280">
    <property type="taxonomic scope" value="Bacteria"/>
</dbReference>
<dbReference type="AlphaFoldDB" id="B2GJ36"/>
<gene>
    <name evidence="8" type="ordered locus">KRH_06590</name>
</gene>
<dbReference type="EMBL" id="AP009152">
    <property type="protein sequence ID" value="BAG29006.1"/>
    <property type="molecule type" value="Genomic_DNA"/>
</dbReference>
<dbReference type="OrthoDB" id="3175972at2"/>
<feature type="transmembrane region" description="Helical" evidence="7">
    <location>
        <begin position="70"/>
        <end position="88"/>
    </location>
</feature>
<feature type="transmembrane region" description="Helical" evidence="7">
    <location>
        <begin position="40"/>
        <end position="64"/>
    </location>
</feature>
<comment type="subcellular location">
    <subcellularLocation>
        <location evidence="1">Cell membrane</location>
        <topology evidence="1">Multi-pass membrane protein</topology>
    </subcellularLocation>
</comment>
<dbReference type="GO" id="GO:0015171">
    <property type="term" value="F:amino acid transmembrane transporter activity"/>
    <property type="evidence" value="ECO:0007669"/>
    <property type="project" value="TreeGrafter"/>
</dbReference>
<accession>B2GJ36</accession>
<proteinExistence type="predicted"/>
<dbReference type="STRING" id="378753.KRH_06590"/>
<organism evidence="8 9">
    <name type="scientific">Kocuria rhizophila (strain ATCC 9341 / DSM 348 / NBRC 103217 / DC2201)</name>
    <dbReference type="NCBI Taxonomy" id="378753"/>
    <lineage>
        <taxon>Bacteria</taxon>
        <taxon>Bacillati</taxon>
        <taxon>Actinomycetota</taxon>
        <taxon>Actinomycetes</taxon>
        <taxon>Micrococcales</taxon>
        <taxon>Micrococcaceae</taxon>
        <taxon>Kocuria</taxon>
    </lineage>
</organism>
<feature type="transmembrane region" description="Helical" evidence="7">
    <location>
        <begin position="6"/>
        <end position="28"/>
    </location>
</feature>
<keyword evidence="2" id="KW-1003">Cell membrane</keyword>
<evidence type="ECO:0000256" key="2">
    <source>
        <dbReference type="ARBA" id="ARBA00022475"/>
    </source>
</evidence>
<dbReference type="KEGG" id="krh:KRH_06590"/>
<keyword evidence="3 7" id="KW-0812">Transmembrane</keyword>
<protein>
    <submittedName>
        <fullName evidence="8">Putative amino acid transporter</fullName>
    </submittedName>
</protein>
<evidence type="ECO:0000313" key="8">
    <source>
        <dbReference type="EMBL" id="BAG29006.1"/>
    </source>
</evidence>
<evidence type="ECO:0000256" key="3">
    <source>
        <dbReference type="ARBA" id="ARBA00022692"/>
    </source>
</evidence>
<feature type="transmembrane region" description="Helical" evidence="7">
    <location>
        <begin position="207"/>
        <end position="226"/>
    </location>
</feature>
<dbReference type="Pfam" id="PF01810">
    <property type="entry name" value="LysE"/>
    <property type="match status" value="1"/>
</dbReference>
<dbReference type="Proteomes" id="UP000008838">
    <property type="component" value="Chromosome"/>
</dbReference>
<dbReference type="InterPro" id="IPR001123">
    <property type="entry name" value="LeuE-type"/>
</dbReference>
<sequence length="289" mass="29227">MTGAQYAALLGLWIAGIVVPGPDIFIILRNAFLSSRRSAVFTALGVMVGNLAWITLSLLGVTVFISGNHVLKLVVQIGGALFLVRMGYGAIRAGLAARSGAAVGHSRVVASTEPGASGADDDVAAAVGAPHASQRLGAQSSGHGEVASSLTSGPAAQPPTDPLMADDAAVAEEIAAGGRTTLLGASGLTPLRALVQGTVTNLANAKAVVFFVALFGSVVPAGLQWWEGLTALGMLVAVGLAWFLAVAWLGSVPALARRFRARSAEVEIVSGVVFVLVALGLFVEAVLTV</sequence>
<evidence type="ECO:0000256" key="6">
    <source>
        <dbReference type="SAM" id="MobiDB-lite"/>
    </source>
</evidence>
<keyword evidence="9" id="KW-1185">Reference proteome</keyword>
<evidence type="ECO:0000256" key="4">
    <source>
        <dbReference type="ARBA" id="ARBA00022989"/>
    </source>
</evidence>
<feature type="region of interest" description="Disordered" evidence="6">
    <location>
        <begin position="135"/>
        <end position="162"/>
    </location>
</feature>
<feature type="transmembrane region" description="Helical" evidence="7">
    <location>
        <begin position="232"/>
        <end position="256"/>
    </location>
</feature>
<dbReference type="GO" id="GO:0005886">
    <property type="term" value="C:plasma membrane"/>
    <property type="evidence" value="ECO:0007669"/>
    <property type="project" value="UniProtKB-SubCell"/>
</dbReference>
<dbReference type="HOGENOM" id="CLU_079569_0_1_11"/>
<keyword evidence="4 7" id="KW-1133">Transmembrane helix</keyword>
<evidence type="ECO:0000256" key="7">
    <source>
        <dbReference type="SAM" id="Phobius"/>
    </source>
</evidence>
<evidence type="ECO:0000256" key="5">
    <source>
        <dbReference type="ARBA" id="ARBA00023136"/>
    </source>
</evidence>
<dbReference type="PANTHER" id="PTHR30086:SF17">
    <property type="entry name" value="LYSE FAMILY TRANSLOCATOR"/>
    <property type="match status" value="1"/>
</dbReference>
<evidence type="ECO:0000256" key="1">
    <source>
        <dbReference type="ARBA" id="ARBA00004651"/>
    </source>
</evidence>
<feature type="transmembrane region" description="Helical" evidence="7">
    <location>
        <begin position="268"/>
        <end position="287"/>
    </location>
</feature>
<reference evidence="8 9" key="1">
    <citation type="journal article" date="2008" name="J. Bacteriol.">
        <title>Complete genome sequence of the soil actinomycete Kocuria rhizophila.</title>
        <authorList>
            <person name="Takarada H."/>
            <person name="Sekine M."/>
            <person name="Kosugi H."/>
            <person name="Matsuo Y."/>
            <person name="Fujisawa T."/>
            <person name="Omata S."/>
            <person name="Kishi E."/>
            <person name="Shimizu A."/>
            <person name="Tsukatani N."/>
            <person name="Tanikawa S."/>
            <person name="Fujita N."/>
            <person name="Harayama S."/>
        </authorList>
    </citation>
    <scope>NUCLEOTIDE SEQUENCE [LARGE SCALE GENOMIC DNA]</scope>
    <source>
        <strain evidence="9">ATCC 9341 / DSM 348 / NBRC 103217 / DC2201</strain>
    </source>
</reference>
<evidence type="ECO:0000313" key="9">
    <source>
        <dbReference type="Proteomes" id="UP000008838"/>
    </source>
</evidence>
<keyword evidence="5 7" id="KW-0472">Membrane</keyword>